<dbReference type="Gene3D" id="1.20.5.1700">
    <property type="match status" value="1"/>
</dbReference>
<evidence type="ECO:0000256" key="5">
    <source>
        <dbReference type="ARBA" id="ARBA00023054"/>
    </source>
</evidence>
<dbReference type="GO" id="GO:0005856">
    <property type="term" value="C:cytoskeleton"/>
    <property type="evidence" value="ECO:0007669"/>
    <property type="project" value="UniProtKB-SubCell"/>
</dbReference>
<dbReference type="PANTHER" id="PTHR13924">
    <property type="entry name" value="TRANSFORMING ACIDIC COILED-COIL CONTAINING PROTEIN 1/2"/>
    <property type="match status" value="1"/>
</dbReference>
<dbReference type="InterPro" id="IPR007707">
    <property type="entry name" value="TACC_C"/>
</dbReference>
<dbReference type="GO" id="GO:0007097">
    <property type="term" value="P:nuclear migration"/>
    <property type="evidence" value="ECO:0007669"/>
    <property type="project" value="TreeGrafter"/>
</dbReference>
<keyword evidence="6" id="KW-0206">Cytoskeleton</keyword>
<evidence type="ECO:0000256" key="6">
    <source>
        <dbReference type="ARBA" id="ARBA00023212"/>
    </source>
</evidence>
<feature type="domain" description="Transforming acidic coiled-coil-containing protein C-terminal" evidence="9">
    <location>
        <begin position="129"/>
        <end position="328"/>
    </location>
</feature>
<feature type="compositionally biased region" description="Polar residues" evidence="8">
    <location>
        <begin position="16"/>
        <end position="28"/>
    </location>
</feature>
<evidence type="ECO:0000256" key="3">
    <source>
        <dbReference type="ARBA" id="ARBA00022490"/>
    </source>
</evidence>
<dbReference type="OrthoDB" id="10255048at2759"/>
<keyword evidence="3" id="KW-0963">Cytoplasm</keyword>
<dbReference type="EMBL" id="KQ421356">
    <property type="protein sequence ID" value="KOF77667.1"/>
    <property type="molecule type" value="Genomic_DNA"/>
</dbReference>
<dbReference type="InterPro" id="IPR039915">
    <property type="entry name" value="TACC"/>
</dbReference>
<reference evidence="10" key="1">
    <citation type="submission" date="2015-07" db="EMBL/GenBank/DDBJ databases">
        <title>MeaNS - Measles Nucleotide Surveillance Program.</title>
        <authorList>
            <person name="Tran T."/>
            <person name="Druce J."/>
        </authorList>
    </citation>
    <scope>NUCLEOTIDE SEQUENCE</scope>
    <source>
        <strain evidence="10">UCB-OBI-ISO-001</strain>
        <tissue evidence="10">Gonad</tissue>
    </source>
</reference>
<proteinExistence type="inferred from homology"/>
<evidence type="ECO:0000256" key="8">
    <source>
        <dbReference type="SAM" id="MobiDB-lite"/>
    </source>
</evidence>
<keyword evidence="4" id="KW-0597">Phosphoprotein</keyword>
<evidence type="ECO:0000256" key="1">
    <source>
        <dbReference type="ARBA" id="ARBA00004245"/>
    </source>
</evidence>
<sequence>MTSIFLPQQCRGNEFRQMTSSEPSNKASINKIYRHHPNKSLDAKSGGGGTAAMKKREFDNVDNMSFSQKEEKSDSGVAVETAPAQHPSQGANGTEAIVQLVPVLKYSQSEWNKMKQEQELEFQTRLLQKEKDWSKKLAEKERRITDHEKRIMLLDDQCRNLKQSNEDMRLIVAEFEKTISQLQAEKEKSKSASQESMETLIRERDQALEDLQSVETAFSDLHRRYEKTKNVVEGFKKNEEILKKCVQDYQQKITRAEQKLAAIRQQAEDKLEKANSEIDKVRRSTSAEIAKLEAALKKSEVQVQSMERTIEQKALENQELTAICDELIAKVGDVS</sequence>
<dbReference type="FunFam" id="1.20.5.1700:FF:000001">
    <property type="entry name" value="Transforming acidic coiled-coil-containing protein 1 isoform 2"/>
    <property type="match status" value="1"/>
</dbReference>
<name>A0A0L8GL16_OCTBM</name>
<keyword evidence="5 7" id="KW-0175">Coiled coil</keyword>
<evidence type="ECO:0000259" key="9">
    <source>
        <dbReference type="Pfam" id="PF05010"/>
    </source>
</evidence>
<dbReference type="AlphaFoldDB" id="A0A0L8GL16"/>
<dbReference type="PANTHER" id="PTHR13924:SF10">
    <property type="entry name" value="TRANSFORMING ACIDIC COILED-COIL PROTEIN, ISOFORM K"/>
    <property type="match status" value="1"/>
</dbReference>
<dbReference type="GO" id="GO:0007052">
    <property type="term" value="P:mitotic spindle organization"/>
    <property type="evidence" value="ECO:0007669"/>
    <property type="project" value="InterPro"/>
</dbReference>
<evidence type="ECO:0000313" key="10">
    <source>
        <dbReference type="EMBL" id="KOF77667.1"/>
    </source>
</evidence>
<dbReference type="GO" id="GO:0005737">
    <property type="term" value="C:cytoplasm"/>
    <property type="evidence" value="ECO:0007669"/>
    <property type="project" value="TreeGrafter"/>
</dbReference>
<dbReference type="STRING" id="37653.A0A0L8GL16"/>
<dbReference type="Pfam" id="PF05010">
    <property type="entry name" value="TACC_C"/>
    <property type="match status" value="1"/>
</dbReference>
<accession>A0A0L8GL16</accession>
<comment type="subcellular location">
    <subcellularLocation>
        <location evidence="1">Cytoplasm</location>
        <location evidence="1">Cytoskeleton</location>
    </subcellularLocation>
</comment>
<evidence type="ECO:0000256" key="2">
    <source>
        <dbReference type="ARBA" id="ARBA00009423"/>
    </source>
</evidence>
<evidence type="ECO:0000256" key="7">
    <source>
        <dbReference type="SAM" id="Coils"/>
    </source>
</evidence>
<feature type="region of interest" description="Disordered" evidence="8">
    <location>
        <begin position="1"/>
        <end position="76"/>
    </location>
</feature>
<gene>
    <name evidence="10" type="ORF">OCBIM_22031832mg</name>
</gene>
<evidence type="ECO:0000256" key="4">
    <source>
        <dbReference type="ARBA" id="ARBA00022553"/>
    </source>
</evidence>
<protein>
    <recommendedName>
        <fullName evidence="9">Transforming acidic coiled-coil-containing protein C-terminal domain-containing protein</fullName>
    </recommendedName>
</protein>
<comment type="similarity">
    <text evidence="2">Belongs to the TACC family.</text>
</comment>
<feature type="coiled-coil region" evidence="7">
    <location>
        <begin position="130"/>
        <end position="323"/>
    </location>
</feature>
<organism evidence="10">
    <name type="scientific">Octopus bimaculoides</name>
    <name type="common">California two-spotted octopus</name>
    <dbReference type="NCBI Taxonomy" id="37653"/>
    <lineage>
        <taxon>Eukaryota</taxon>
        <taxon>Metazoa</taxon>
        <taxon>Spiralia</taxon>
        <taxon>Lophotrochozoa</taxon>
        <taxon>Mollusca</taxon>
        <taxon>Cephalopoda</taxon>
        <taxon>Coleoidea</taxon>
        <taxon>Octopodiformes</taxon>
        <taxon>Octopoda</taxon>
        <taxon>Incirrata</taxon>
        <taxon>Octopodidae</taxon>
        <taxon>Octopus</taxon>
    </lineage>
</organism>